<keyword evidence="1" id="KW-0560">Oxidoreductase</keyword>
<accession>A0A7G5FE23</accession>
<dbReference type="Pfam" id="PF01266">
    <property type="entry name" value="DAO"/>
    <property type="match status" value="1"/>
</dbReference>
<organism evidence="3 4">
    <name type="scientific">Corynebacterium hindlerae</name>
    <dbReference type="NCBI Taxonomy" id="699041"/>
    <lineage>
        <taxon>Bacteria</taxon>
        <taxon>Bacillati</taxon>
        <taxon>Actinomycetota</taxon>
        <taxon>Actinomycetes</taxon>
        <taxon>Mycobacteriales</taxon>
        <taxon>Corynebacteriaceae</taxon>
        <taxon>Corynebacterium</taxon>
    </lineage>
</organism>
<dbReference type="PANTHER" id="PTHR13847:SF289">
    <property type="entry name" value="GLYCINE OXIDASE"/>
    <property type="match status" value="1"/>
</dbReference>
<dbReference type="InterPro" id="IPR006076">
    <property type="entry name" value="FAD-dep_OxRdtase"/>
</dbReference>
<evidence type="ECO:0000313" key="3">
    <source>
        <dbReference type="EMBL" id="QMV84864.1"/>
    </source>
</evidence>
<name>A0A7G5FE23_9CORY</name>
<gene>
    <name evidence="3" type="ORF">HW450_11065</name>
</gene>
<dbReference type="SUPFAM" id="SSF51905">
    <property type="entry name" value="FAD/NAD(P)-binding domain"/>
    <property type="match status" value="1"/>
</dbReference>
<evidence type="ECO:0000313" key="4">
    <source>
        <dbReference type="Proteomes" id="UP000515570"/>
    </source>
</evidence>
<reference evidence="3 4" key="1">
    <citation type="submission" date="2020-07" db="EMBL/GenBank/DDBJ databases">
        <title>non toxigenic Corynebacterium sp. nov from a clinical source.</title>
        <authorList>
            <person name="Bernier A.-M."/>
            <person name="Bernard K."/>
        </authorList>
    </citation>
    <scope>NUCLEOTIDE SEQUENCE [LARGE SCALE GENOMIC DNA]</scope>
    <source>
        <strain evidence="4">NML 93-0612</strain>
    </source>
</reference>
<dbReference type="Proteomes" id="UP000515570">
    <property type="component" value="Chromosome"/>
</dbReference>
<dbReference type="RefSeq" id="WP_182385671.1">
    <property type="nucleotide sequence ID" value="NZ_CP059833.1"/>
</dbReference>
<dbReference type="InterPro" id="IPR036188">
    <property type="entry name" value="FAD/NAD-bd_sf"/>
</dbReference>
<protein>
    <submittedName>
        <fullName evidence="3">FAD-dependent oxidoreductase</fullName>
    </submittedName>
</protein>
<keyword evidence="4" id="KW-1185">Reference proteome</keyword>
<sequence length="409" mass="44185">MSTALVVGAGMTGLATAWHLQNYGYEVKVVDRIGVAGGASWGNAGWLAPGKTIPLANTGLWSYGLTALLDPDAALSVPKRVDPKLWSFVARFMSHATQRKWDTTMAALTEVDLLALEAFDELAENGVEAKLSDEDFVVAFRKESEAKGFLEEVEGAVRHGQEIPFERVSADQVSSFEPLLSEEAQVVYRLGGQRFIEPGPYCEALAKSFLGRGGQIETGVEVTGVTSTRKPAVQLADGQWRTADAVVLANGAWLPKLARPLGVKTMVQAGRGYSFSVPTENEPKHAIYLPHLRVACTPYQGRLRVAGTMEFRGPDEAFEPSRVDAIERVTAPMFTGVNWEDRQDEWVGSRPVTPDGLPLIGATKAPNVYVCGGHGMWGIVLGPVSGKLLVQQIATGEVDPAIKPFDPLR</sequence>
<evidence type="ECO:0000256" key="1">
    <source>
        <dbReference type="ARBA" id="ARBA00023002"/>
    </source>
</evidence>
<dbReference type="SUPFAM" id="SSF54373">
    <property type="entry name" value="FAD-linked reductases, C-terminal domain"/>
    <property type="match status" value="1"/>
</dbReference>
<dbReference type="Gene3D" id="3.30.9.10">
    <property type="entry name" value="D-Amino Acid Oxidase, subunit A, domain 2"/>
    <property type="match status" value="1"/>
</dbReference>
<evidence type="ECO:0000259" key="2">
    <source>
        <dbReference type="Pfam" id="PF01266"/>
    </source>
</evidence>
<dbReference type="EMBL" id="CP059833">
    <property type="protein sequence ID" value="QMV84864.1"/>
    <property type="molecule type" value="Genomic_DNA"/>
</dbReference>
<dbReference type="AlphaFoldDB" id="A0A7G5FE23"/>
<proteinExistence type="predicted"/>
<dbReference type="GO" id="GO:0016491">
    <property type="term" value="F:oxidoreductase activity"/>
    <property type="evidence" value="ECO:0007669"/>
    <property type="project" value="UniProtKB-KW"/>
</dbReference>
<dbReference type="PANTHER" id="PTHR13847">
    <property type="entry name" value="SARCOSINE DEHYDROGENASE-RELATED"/>
    <property type="match status" value="1"/>
</dbReference>
<feature type="domain" description="FAD dependent oxidoreductase" evidence="2">
    <location>
        <begin position="5"/>
        <end position="391"/>
    </location>
</feature>
<dbReference type="GO" id="GO:0005737">
    <property type="term" value="C:cytoplasm"/>
    <property type="evidence" value="ECO:0007669"/>
    <property type="project" value="TreeGrafter"/>
</dbReference>
<dbReference type="Gene3D" id="3.50.50.60">
    <property type="entry name" value="FAD/NAD(P)-binding domain"/>
    <property type="match status" value="2"/>
</dbReference>